<evidence type="ECO:0000313" key="2">
    <source>
        <dbReference type="Proteomes" id="UP000824469"/>
    </source>
</evidence>
<reference evidence="1 2" key="1">
    <citation type="journal article" date="2021" name="Nat. Plants">
        <title>The Taxus genome provides insights into paclitaxel biosynthesis.</title>
        <authorList>
            <person name="Xiong X."/>
            <person name="Gou J."/>
            <person name="Liao Q."/>
            <person name="Li Y."/>
            <person name="Zhou Q."/>
            <person name="Bi G."/>
            <person name="Li C."/>
            <person name="Du R."/>
            <person name="Wang X."/>
            <person name="Sun T."/>
            <person name="Guo L."/>
            <person name="Liang H."/>
            <person name="Lu P."/>
            <person name="Wu Y."/>
            <person name="Zhang Z."/>
            <person name="Ro D.K."/>
            <person name="Shang Y."/>
            <person name="Huang S."/>
            <person name="Yan J."/>
        </authorList>
    </citation>
    <scope>NUCLEOTIDE SEQUENCE [LARGE SCALE GENOMIC DNA]</scope>
    <source>
        <strain evidence="1">Ta-2019</strain>
    </source>
</reference>
<evidence type="ECO:0000313" key="1">
    <source>
        <dbReference type="EMBL" id="KAH9289620.1"/>
    </source>
</evidence>
<protein>
    <submittedName>
        <fullName evidence="1">Uncharacterized protein</fullName>
    </submittedName>
</protein>
<gene>
    <name evidence="1" type="ORF">KI387_033737</name>
</gene>
<keyword evidence="2" id="KW-1185">Reference proteome</keyword>
<accession>A0AA38BST0</accession>
<dbReference type="Proteomes" id="UP000824469">
    <property type="component" value="Unassembled WGS sequence"/>
</dbReference>
<sequence length="60" mass="7024">SSVPDNANHWEVFNDDNQILAFLEQRDHFNNLFFERGEIPHREVVPKEEKEGIEGIDDEG</sequence>
<organism evidence="1 2">
    <name type="scientific">Taxus chinensis</name>
    <name type="common">Chinese yew</name>
    <name type="synonym">Taxus wallichiana var. chinensis</name>
    <dbReference type="NCBI Taxonomy" id="29808"/>
    <lineage>
        <taxon>Eukaryota</taxon>
        <taxon>Viridiplantae</taxon>
        <taxon>Streptophyta</taxon>
        <taxon>Embryophyta</taxon>
        <taxon>Tracheophyta</taxon>
        <taxon>Spermatophyta</taxon>
        <taxon>Pinopsida</taxon>
        <taxon>Pinidae</taxon>
        <taxon>Conifers II</taxon>
        <taxon>Cupressales</taxon>
        <taxon>Taxaceae</taxon>
        <taxon>Taxus</taxon>
    </lineage>
</organism>
<proteinExistence type="predicted"/>
<dbReference type="AlphaFoldDB" id="A0AA38BST0"/>
<feature type="non-terminal residue" evidence="1">
    <location>
        <position position="60"/>
    </location>
</feature>
<comment type="caution">
    <text evidence="1">The sequence shown here is derived from an EMBL/GenBank/DDBJ whole genome shotgun (WGS) entry which is preliminary data.</text>
</comment>
<name>A0AA38BST0_TAXCH</name>
<feature type="non-terminal residue" evidence="1">
    <location>
        <position position="1"/>
    </location>
</feature>
<dbReference type="EMBL" id="JAHRHJ020003813">
    <property type="protein sequence ID" value="KAH9289620.1"/>
    <property type="molecule type" value="Genomic_DNA"/>
</dbReference>